<keyword evidence="5" id="KW-0902">Two-component regulatory system</keyword>
<keyword evidence="7" id="KW-0238">DNA-binding</keyword>
<dbReference type="PRINTS" id="PR00032">
    <property type="entry name" value="HTHARAC"/>
</dbReference>
<dbReference type="Gene3D" id="1.10.10.60">
    <property type="entry name" value="Homeodomain-like"/>
    <property type="match status" value="2"/>
</dbReference>
<proteinExistence type="predicted"/>
<dbReference type="PANTHER" id="PTHR42713">
    <property type="entry name" value="HISTIDINE KINASE-RELATED"/>
    <property type="match status" value="1"/>
</dbReference>
<dbReference type="PROSITE" id="PS50110">
    <property type="entry name" value="RESPONSE_REGULATORY"/>
    <property type="match status" value="1"/>
</dbReference>
<evidence type="ECO:0000256" key="10">
    <source>
        <dbReference type="PROSITE-ProRule" id="PRU00169"/>
    </source>
</evidence>
<dbReference type="SUPFAM" id="SSF52172">
    <property type="entry name" value="CheY-like"/>
    <property type="match status" value="1"/>
</dbReference>
<dbReference type="Pfam" id="PF00072">
    <property type="entry name" value="Response_reg"/>
    <property type="match status" value="1"/>
</dbReference>
<feature type="domain" description="HTH araC/xylS-type" evidence="12">
    <location>
        <begin position="408"/>
        <end position="506"/>
    </location>
</feature>
<dbReference type="CDD" id="cd17536">
    <property type="entry name" value="REC_YesN-like"/>
    <property type="match status" value="1"/>
</dbReference>
<dbReference type="SMART" id="SM00342">
    <property type="entry name" value="HTH_ARAC"/>
    <property type="match status" value="1"/>
</dbReference>
<evidence type="ECO:0000256" key="9">
    <source>
        <dbReference type="ARBA" id="ARBA00024867"/>
    </source>
</evidence>
<dbReference type="AlphaFoldDB" id="A0A839K2H8"/>
<dbReference type="InterPro" id="IPR018060">
    <property type="entry name" value="HTH_AraC"/>
</dbReference>
<evidence type="ECO:0000256" key="5">
    <source>
        <dbReference type="ARBA" id="ARBA00023012"/>
    </source>
</evidence>
<evidence type="ECO:0000313" key="14">
    <source>
        <dbReference type="EMBL" id="MBB2183199.1"/>
    </source>
</evidence>
<evidence type="ECO:0000256" key="2">
    <source>
        <dbReference type="ARBA" id="ARBA00018672"/>
    </source>
</evidence>
<evidence type="ECO:0000256" key="8">
    <source>
        <dbReference type="ARBA" id="ARBA00023163"/>
    </source>
</evidence>
<evidence type="ECO:0000256" key="7">
    <source>
        <dbReference type="ARBA" id="ARBA00023125"/>
    </source>
</evidence>
<dbReference type="InterPro" id="IPR018062">
    <property type="entry name" value="HTH_AraC-typ_CS"/>
</dbReference>
<evidence type="ECO:0000256" key="3">
    <source>
        <dbReference type="ARBA" id="ARBA00022490"/>
    </source>
</evidence>
<protein>
    <recommendedName>
        <fullName evidence="2">Stage 0 sporulation protein A homolog</fullName>
    </recommendedName>
</protein>
<dbReference type="SUPFAM" id="SSF46689">
    <property type="entry name" value="Homeodomain-like"/>
    <property type="match status" value="2"/>
</dbReference>
<feature type="domain" description="Response regulatory" evidence="13">
    <location>
        <begin position="3"/>
        <end position="120"/>
    </location>
</feature>
<dbReference type="InterPro" id="IPR009057">
    <property type="entry name" value="Homeodomain-like_sf"/>
</dbReference>
<keyword evidence="3" id="KW-0963">Cytoplasm</keyword>
<dbReference type="GO" id="GO:0003700">
    <property type="term" value="F:DNA-binding transcription factor activity"/>
    <property type="evidence" value="ECO:0007669"/>
    <property type="project" value="InterPro"/>
</dbReference>
<reference evidence="14 15" key="1">
    <citation type="submission" date="2020-07" db="EMBL/GenBank/DDBJ databases">
        <title>Characterization and genome sequencing of isolate MD1, a novel member within the family Lachnospiraceae.</title>
        <authorList>
            <person name="Rettenmaier R."/>
            <person name="Di Bello L."/>
            <person name="Zinser C."/>
            <person name="Scheitz K."/>
            <person name="Liebl W."/>
            <person name="Zverlov V."/>
        </authorList>
    </citation>
    <scope>NUCLEOTIDE SEQUENCE [LARGE SCALE GENOMIC DNA]</scope>
    <source>
        <strain evidence="14 15">MD1</strain>
    </source>
</reference>
<comment type="subcellular location">
    <subcellularLocation>
        <location evidence="1">Cytoplasm</location>
    </subcellularLocation>
</comment>
<keyword evidence="11" id="KW-0175">Coiled coil</keyword>
<keyword evidence="4 10" id="KW-0597">Phosphoprotein</keyword>
<dbReference type="InterPro" id="IPR051552">
    <property type="entry name" value="HptR"/>
</dbReference>
<evidence type="ECO:0000256" key="4">
    <source>
        <dbReference type="ARBA" id="ARBA00022553"/>
    </source>
</evidence>
<dbReference type="GO" id="GO:0043565">
    <property type="term" value="F:sequence-specific DNA binding"/>
    <property type="evidence" value="ECO:0007669"/>
    <property type="project" value="InterPro"/>
</dbReference>
<dbReference type="GO" id="GO:0005737">
    <property type="term" value="C:cytoplasm"/>
    <property type="evidence" value="ECO:0007669"/>
    <property type="project" value="UniProtKB-SubCell"/>
</dbReference>
<keyword evidence="6" id="KW-0805">Transcription regulation</keyword>
<evidence type="ECO:0000256" key="11">
    <source>
        <dbReference type="SAM" id="Coils"/>
    </source>
</evidence>
<dbReference type="Proteomes" id="UP000574276">
    <property type="component" value="Unassembled WGS sequence"/>
</dbReference>
<dbReference type="Pfam" id="PF12833">
    <property type="entry name" value="HTH_18"/>
    <property type="match status" value="1"/>
</dbReference>
<name>A0A839K2H8_9FIRM</name>
<dbReference type="RefSeq" id="WP_228352878.1">
    <property type="nucleotide sequence ID" value="NZ_JACEGA010000001.1"/>
</dbReference>
<comment type="caution">
    <text evidence="14">The sequence shown here is derived from an EMBL/GenBank/DDBJ whole genome shotgun (WGS) entry which is preliminary data.</text>
</comment>
<evidence type="ECO:0000256" key="1">
    <source>
        <dbReference type="ARBA" id="ARBA00004496"/>
    </source>
</evidence>
<keyword evidence="8" id="KW-0804">Transcription</keyword>
<dbReference type="Gene3D" id="3.40.50.2300">
    <property type="match status" value="1"/>
</dbReference>
<accession>A0A839K2H8</accession>
<feature type="modified residue" description="4-aspartylphosphate" evidence="10">
    <location>
        <position position="55"/>
    </location>
</feature>
<dbReference type="SMART" id="SM00448">
    <property type="entry name" value="REC"/>
    <property type="match status" value="1"/>
</dbReference>
<evidence type="ECO:0000259" key="12">
    <source>
        <dbReference type="PROSITE" id="PS01124"/>
    </source>
</evidence>
<evidence type="ECO:0000256" key="6">
    <source>
        <dbReference type="ARBA" id="ARBA00023015"/>
    </source>
</evidence>
<dbReference type="InterPro" id="IPR001789">
    <property type="entry name" value="Sig_transdc_resp-reg_receiver"/>
</dbReference>
<organism evidence="14 15">
    <name type="scientific">Variimorphobacter saccharofermentans</name>
    <dbReference type="NCBI Taxonomy" id="2755051"/>
    <lineage>
        <taxon>Bacteria</taxon>
        <taxon>Bacillati</taxon>
        <taxon>Bacillota</taxon>
        <taxon>Clostridia</taxon>
        <taxon>Lachnospirales</taxon>
        <taxon>Lachnospiraceae</taxon>
        <taxon>Variimorphobacter</taxon>
    </lineage>
</organism>
<keyword evidence="15" id="KW-1185">Reference proteome</keyword>
<dbReference type="PROSITE" id="PS01124">
    <property type="entry name" value="HTH_ARAC_FAMILY_2"/>
    <property type="match status" value="1"/>
</dbReference>
<sequence>MYRLMIIDDEPVVREGIKQLISWEKYNFEICAEGIDGKDGLRKVLEFSPDLVLVDVKMPGMSGIELIRDAKKEGFEGKFIILTGYSDFEFARSAVSLGVRAYLLKPIDEEELMENIQEVREELDAKKNLDDYYTLSELMARREVLNRLLMHAEDKETLRKEIKLYGMDFNYHSFCIAILNRKEFYIDANDPLVTKEMEGMIGKNLMNVDKITIDDKLILICKGSSYQNILKTLIRNNDRIKQRYGEGYFIAIGHDVANWEDICFSYECARLLLEYEFLYKELDAVSIDILNQINPKKGDKFYDKLCDMIEIGDTEAIEEIIQNLKNTYKNELMKESEIKILVIHNLVLLHSVIDHKYESKKDSFPNLDQLLVGIKEADNLDHLMEMVLNYCIETTKCIGVSTSDAVVKRMLAYMEKNYNQDLKLENIAKMLNYNSAYLGKIFKKETGESFNNVYNKIRIQNAKRLLLETDLKIYQVSQQVGYSNIDYFYSKFKKYVGISPKEFKHKD</sequence>
<dbReference type="EMBL" id="JACEGA010000001">
    <property type="protein sequence ID" value="MBB2183199.1"/>
    <property type="molecule type" value="Genomic_DNA"/>
</dbReference>
<dbReference type="PANTHER" id="PTHR42713:SF3">
    <property type="entry name" value="TRANSCRIPTIONAL REGULATORY PROTEIN HPTR"/>
    <property type="match status" value="1"/>
</dbReference>
<evidence type="ECO:0000313" key="15">
    <source>
        <dbReference type="Proteomes" id="UP000574276"/>
    </source>
</evidence>
<comment type="function">
    <text evidence="9">May play the central regulatory role in sporulation. It may be an element of the effector pathway responsible for the activation of sporulation genes in response to nutritional stress. Spo0A may act in concert with spo0H (a sigma factor) to control the expression of some genes that are critical to the sporulation process.</text>
</comment>
<dbReference type="PROSITE" id="PS00041">
    <property type="entry name" value="HTH_ARAC_FAMILY_1"/>
    <property type="match status" value="1"/>
</dbReference>
<gene>
    <name evidence="14" type="ORF">H0486_09940</name>
</gene>
<evidence type="ECO:0000259" key="13">
    <source>
        <dbReference type="PROSITE" id="PS50110"/>
    </source>
</evidence>
<dbReference type="InterPro" id="IPR020449">
    <property type="entry name" value="Tscrpt_reg_AraC-type_HTH"/>
</dbReference>
<dbReference type="GO" id="GO:0000160">
    <property type="term" value="P:phosphorelay signal transduction system"/>
    <property type="evidence" value="ECO:0007669"/>
    <property type="project" value="UniProtKB-KW"/>
</dbReference>
<dbReference type="InterPro" id="IPR011006">
    <property type="entry name" value="CheY-like_superfamily"/>
</dbReference>
<feature type="coiled-coil region" evidence="11">
    <location>
        <begin position="109"/>
        <end position="155"/>
    </location>
</feature>